<protein>
    <recommendedName>
        <fullName evidence="2">Xylanolytic transcriptional activator regulatory domain-containing protein</fullName>
    </recommendedName>
</protein>
<gene>
    <name evidence="3" type="ORF">EKO04_007333</name>
</gene>
<dbReference type="PANTHER" id="PTHR31668">
    <property type="entry name" value="GLUCOSE TRANSPORT TRANSCRIPTION REGULATOR RGT1-RELATED-RELATED"/>
    <property type="match status" value="1"/>
</dbReference>
<proteinExistence type="predicted"/>
<dbReference type="EMBL" id="RZGK01000013">
    <property type="protein sequence ID" value="KAF9694490.1"/>
    <property type="molecule type" value="Genomic_DNA"/>
</dbReference>
<evidence type="ECO:0000259" key="2">
    <source>
        <dbReference type="SMART" id="SM00906"/>
    </source>
</evidence>
<name>A0A8H7J0Z0_9PLEO</name>
<dbReference type="InterPro" id="IPR007219">
    <property type="entry name" value="XnlR_reg_dom"/>
</dbReference>
<dbReference type="OrthoDB" id="3034343at2759"/>
<dbReference type="Proteomes" id="UP000651452">
    <property type="component" value="Unassembled WGS sequence"/>
</dbReference>
<accession>A0A8H7J0Z0</accession>
<organism evidence="3 4">
    <name type="scientific">Ascochyta lentis</name>
    <dbReference type="NCBI Taxonomy" id="205686"/>
    <lineage>
        <taxon>Eukaryota</taxon>
        <taxon>Fungi</taxon>
        <taxon>Dikarya</taxon>
        <taxon>Ascomycota</taxon>
        <taxon>Pezizomycotina</taxon>
        <taxon>Dothideomycetes</taxon>
        <taxon>Pleosporomycetidae</taxon>
        <taxon>Pleosporales</taxon>
        <taxon>Pleosporineae</taxon>
        <taxon>Didymellaceae</taxon>
        <taxon>Ascochyta</taxon>
    </lineage>
</organism>
<keyword evidence="4" id="KW-1185">Reference proteome</keyword>
<evidence type="ECO:0000313" key="3">
    <source>
        <dbReference type="EMBL" id="KAF9694490.1"/>
    </source>
</evidence>
<dbReference type="AlphaFoldDB" id="A0A8H7J0Z0"/>
<dbReference type="GO" id="GO:0006351">
    <property type="term" value="P:DNA-templated transcription"/>
    <property type="evidence" value="ECO:0007669"/>
    <property type="project" value="InterPro"/>
</dbReference>
<dbReference type="Pfam" id="PF04082">
    <property type="entry name" value="Fungal_trans"/>
    <property type="match status" value="1"/>
</dbReference>
<dbReference type="GO" id="GO:0003677">
    <property type="term" value="F:DNA binding"/>
    <property type="evidence" value="ECO:0007669"/>
    <property type="project" value="InterPro"/>
</dbReference>
<dbReference type="PANTHER" id="PTHR31668:SF10">
    <property type="entry name" value="ZN(II)2CYS6 TRANSCRIPTION FACTOR (EUROFUNG)"/>
    <property type="match status" value="1"/>
</dbReference>
<evidence type="ECO:0000256" key="1">
    <source>
        <dbReference type="ARBA" id="ARBA00023242"/>
    </source>
</evidence>
<feature type="domain" description="Xylanolytic transcriptional activator regulatory" evidence="2">
    <location>
        <begin position="179"/>
        <end position="252"/>
    </location>
</feature>
<keyword evidence="1" id="KW-0539">Nucleus</keyword>
<dbReference type="InterPro" id="IPR050797">
    <property type="entry name" value="Carb_Metab_Trans_Reg"/>
</dbReference>
<dbReference type="SMART" id="SM00906">
    <property type="entry name" value="Fungal_trans"/>
    <property type="match status" value="1"/>
</dbReference>
<reference evidence="3" key="1">
    <citation type="submission" date="2018-12" db="EMBL/GenBank/DDBJ databases">
        <authorList>
            <person name="Syme R.A."/>
            <person name="Farfan-Caceres L."/>
            <person name="Lichtenzveig J."/>
        </authorList>
    </citation>
    <scope>NUCLEOTIDE SEQUENCE</scope>
    <source>
        <strain evidence="3">Al4</strain>
    </source>
</reference>
<dbReference type="CDD" id="cd12148">
    <property type="entry name" value="fungal_TF_MHR"/>
    <property type="match status" value="1"/>
</dbReference>
<dbReference type="GO" id="GO:0001080">
    <property type="term" value="P:nitrogen catabolite activation of transcription from RNA polymerase II promoter"/>
    <property type="evidence" value="ECO:0007669"/>
    <property type="project" value="TreeGrafter"/>
</dbReference>
<comment type="caution">
    <text evidence="3">The sequence shown here is derived from an EMBL/GenBank/DDBJ whole genome shotgun (WGS) entry which is preliminary data.</text>
</comment>
<sequence length="528" mass="59840">MAEDITVLQQYLTSTTTTSERPTPPRLYNTISTGPGGSPVVYLTLPKRRRGLKSAVDPGRAQKEIIEHVLGTVAKEVRSAYFAHLHPCFPVLDEKTFLDMWHDDNERISPTLICDLYASALQVWNRSAALRHQTRPDPHFIWNQAVSALQDDFMAPSISTVHAAVLDLLGRPVIGVTGNIVNAGRVVTLAQSLGLHRDPSSWKATDQEKSVRANLWWGVLIHDYWSSIGHGIPPTINPRYYDVPIPAFTTPAVSDCQTQAQSQESATFVQLCKLSQILGDILPLVYSLRDAPEDIKRRLRKIECALDDWVHELPEYLQPIRSTPTIVNGRSNLWFAYVSVKLLVCRLSFKTVFGELDRSLEARQYRLAMLREAASEVVDFATSLTEAQLEEFWMPYTSYLLITAATILLRCTIEASDPTTKRKCVTRLVEFRERLRLARDMSHWDLAEFCLERCDEPIQKIAEIIGLYPRDVPIDTTNFEPAMSTSTELDLTTIDTSAMHDLFLPIDPLDYPWETLWDSMEGPWSIQI</sequence>
<reference evidence="3" key="2">
    <citation type="submission" date="2020-09" db="EMBL/GenBank/DDBJ databases">
        <title>Reference genome assembly for Australian Ascochyta lentis isolate Al4.</title>
        <authorList>
            <person name="Lee R.C."/>
            <person name="Farfan-Caceres L.M."/>
            <person name="Debler J.W."/>
            <person name="Williams A.H."/>
            <person name="Henares B.M."/>
        </authorList>
    </citation>
    <scope>NUCLEOTIDE SEQUENCE</scope>
    <source>
        <strain evidence="3">Al4</strain>
    </source>
</reference>
<dbReference type="GO" id="GO:0005634">
    <property type="term" value="C:nucleus"/>
    <property type="evidence" value="ECO:0007669"/>
    <property type="project" value="TreeGrafter"/>
</dbReference>
<dbReference type="GO" id="GO:0008270">
    <property type="term" value="F:zinc ion binding"/>
    <property type="evidence" value="ECO:0007669"/>
    <property type="project" value="InterPro"/>
</dbReference>
<evidence type="ECO:0000313" key="4">
    <source>
        <dbReference type="Proteomes" id="UP000651452"/>
    </source>
</evidence>